<reference evidence="1" key="1">
    <citation type="submission" date="2019-12" db="EMBL/GenBank/DDBJ databases">
        <title>Genome sequencing and annotation of Brassica cretica.</title>
        <authorList>
            <person name="Studholme D.J."/>
            <person name="Sarris P.F."/>
        </authorList>
    </citation>
    <scope>NUCLEOTIDE SEQUENCE</scope>
    <source>
        <strain evidence="1">PFS-102/07</strain>
        <tissue evidence="1">Leaf</tissue>
    </source>
</reference>
<gene>
    <name evidence="1" type="ORF">F2Q70_00012416</name>
</gene>
<organism evidence="1">
    <name type="scientific">Brassica cretica</name>
    <name type="common">Mustard</name>
    <dbReference type="NCBI Taxonomy" id="69181"/>
    <lineage>
        <taxon>Eukaryota</taxon>
        <taxon>Viridiplantae</taxon>
        <taxon>Streptophyta</taxon>
        <taxon>Embryophyta</taxon>
        <taxon>Tracheophyta</taxon>
        <taxon>Spermatophyta</taxon>
        <taxon>Magnoliopsida</taxon>
        <taxon>eudicotyledons</taxon>
        <taxon>Gunneridae</taxon>
        <taxon>Pentapetalae</taxon>
        <taxon>rosids</taxon>
        <taxon>malvids</taxon>
        <taxon>Brassicales</taxon>
        <taxon>Brassicaceae</taxon>
        <taxon>Brassiceae</taxon>
        <taxon>Brassica</taxon>
    </lineage>
</organism>
<protein>
    <submittedName>
        <fullName evidence="1">Uncharacterized protein</fullName>
    </submittedName>
</protein>
<proteinExistence type="predicted"/>
<name>A0A8S9M5K0_BRACR</name>
<dbReference type="AlphaFoldDB" id="A0A8S9M5K0"/>
<accession>A0A8S9M5K0</accession>
<dbReference type="EMBL" id="QGKY02000089">
    <property type="protein sequence ID" value="KAF2612493.1"/>
    <property type="molecule type" value="Genomic_DNA"/>
</dbReference>
<evidence type="ECO:0000313" key="1">
    <source>
        <dbReference type="EMBL" id="KAF2612493.1"/>
    </source>
</evidence>
<comment type="caution">
    <text evidence="1">The sequence shown here is derived from an EMBL/GenBank/DDBJ whole genome shotgun (WGS) entry which is preliminary data.</text>
</comment>
<sequence>MSRDYVSGRGSRDVWTSDAAFVGGGSETSGLATQIVWGVDAETFAFDAALEGGGTETDCTSDAAYASCLFMLELNFHSGSSIYSIMSRDYVSGRGSRDVWTSDAALVGGGSETSGLATQIVWGVGAETFAFDAALEGGGTETDCTSDAAYASCLFMLELNFHSGSSIYSSQWFACLASHTSRSNSPVTHPSYSFPFQMRLTSKSDCYRAGVLGLVCKLVGIAFGLGCDNLRCVILELRLVCLPVSGGVDRCGDVSVWTFDIRHWEIFIFTVVYQLCMGGVKLFRDSSEMELCFAISFLGWTCYHDIEYCWIA</sequence>